<dbReference type="CDD" id="cd04747">
    <property type="entry name" value="OYE_like_5_FMN"/>
    <property type="match status" value="1"/>
</dbReference>
<dbReference type="SUPFAM" id="SSF51395">
    <property type="entry name" value="FMN-linked oxidoreductases"/>
    <property type="match status" value="1"/>
</dbReference>
<dbReference type="GO" id="GO:0005829">
    <property type="term" value="C:cytosol"/>
    <property type="evidence" value="ECO:0007669"/>
    <property type="project" value="TreeGrafter"/>
</dbReference>
<dbReference type="GO" id="GO:0016491">
    <property type="term" value="F:oxidoreductase activity"/>
    <property type="evidence" value="ECO:0007669"/>
    <property type="project" value="InterPro"/>
</dbReference>
<dbReference type="Gene3D" id="3.20.20.70">
    <property type="entry name" value="Aldolase class I"/>
    <property type="match status" value="1"/>
</dbReference>
<protein>
    <submittedName>
        <fullName evidence="2">12-oxophytodienoate reductase</fullName>
    </submittedName>
</protein>
<dbReference type="AlphaFoldDB" id="A0A2A4FZM4"/>
<proteinExistence type="predicted"/>
<dbReference type="InterPro" id="IPR013785">
    <property type="entry name" value="Aldolase_TIM"/>
</dbReference>
<keyword evidence="3" id="KW-1185">Reference proteome</keyword>
<dbReference type="PANTHER" id="PTHR22893:SF55">
    <property type="entry name" value="OXIDOREDUCTASE-RELATED"/>
    <property type="match status" value="1"/>
</dbReference>
<dbReference type="OrthoDB" id="9804454at2"/>
<dbReference type="GO" id="GO:0010181">
    <property type="term" value="F:FMN binding"/>
    <property type="evidence" value="ECO:0007669"/>
    <property type="project" value="InterPro"/>
</dbReference>
<dbReference type="InterPro" id="IPR001155">
    <property type="entry name" value="OxRdtase_FMN_N"/>
</dbReference>
<comment type="caution">
    <text evidence="2">The sequence shown here is derived from an EMBL/GenBank/DDBJ whole genome shotgun (WGS) entry which is preliminary data.</text>
</comment>
<name>A0A2A4FZM4_9SPHN</name>
<evidence type="ECO:0000313" key="2">
    <source>
        <dbReference type="EMBL" id="PCE42954.1"/>
    </source>
</evidence>
<dbReference type="EMBL" id="NWUF01000005">
    <property type="protein sequence ID" value="PCE42954.1"/>
    <property type="molecule type" value="Genomic_DNA"/>
</dbReference>
<dbReference type="RefSeq" id="WP_096367776.1">
    <property type="nucleotide sequence ID" value="NZ_CP023449.1"/>
</dbReference>
<evidence type="ECO:0000259" key="1">
    <source>
        <dbReference type="Pfam" id="PF00724"/>
    </source>
</evidence>
<dbReference type="Pfam" id="PF00724">
    <property type="entry name" value="Oxidored_FMN"/>
    <property type="match status" value="1"/>
</dbReference>
<gene>
    <name evidence="2" type="ORF">COO09_06510</name>
</gene>
<organism evidence="2 3">
    <name type="scientific">Rhizorhabdus dicambivorans</name>
    <dbReference type="NCBI Taxonomy" id="1850238"/>
    <lineage>
        <taxon>Bacteria</taxon>
        <taxon>Pseudomonadati</taxon>
        <taxon>Pseudomonadota</taxon>
        <taxon>Alphaproteobacteria</taxon>
        <taxon>Sphingomonadales</taxon>
        <taxon>Sphingomonadaceae</taxon>
        <taxon>Rhizorhabdus</taxon>
    </lineage>
</organism>
<sequence>MPVDTSPLFEPLRINDAVTLRNRIVMASMTRNRSPDGVPGEDVAAYYRRRAENDVGLIVTEGVAIDHPSAVGNAGLRESAVPEMFGEAPLAAWKRIVDGVHQAGGTIFPQLWHQGVMRLANSGRYPEAESMRPSGIWGPAGRRTSSAADYVEAMLPPTRPMSDGEIADVIDSFARSARNAKAAGFDGIALHGGHGYLFDVFFWAETNLRDDRFGGDMAGRARFAIEVIRAIRREVGPALPIMFRFSQWKQQDFDARIADTPDQLGEWLGLLVEAGVDILDASTRMFDAPAFEGSDLSLAGWTRKLTGRPTMAVGSIGLSKDLYERPSTREGIAASGLERVMARMEGGEFDLAGVGRSLIADPAWAVRARTGEPFKPYTVEATRELY</sequence>
<dbReference type="PANTHER" id="PTHR22893">
    <property type="entry name" value="NADH OXIDOREDUCTASE-RELATED"/>
    <property type="match status" value="1"/>
</dbReference>
<evidence type="ECO:0000313" key="3">
    <source>
        <dbReference type="Proteomes" id="UP000218934"/>
    </source>
</evidence>
<reference evidence="2 3" key="1">
    <citation type="submission" date="2017-09" db="EMBL/GenBank/DDBJ databases">
        <title>The Catabolism of 3,6-Dichlorosalicylic acid is Initiated by the Cytochrome P450 Monooxygenase DsmABC in Rhizorhabdus dicambivorans Ndbn-20.</title>
        <authorList>
            <person name="Na L."/>
        </authorList>
    </citation>
    <scope>NUCLEOTIDE SEQUENCE [LARGE SCALE GENOMIC DNA]</scope>
    <source>
        <strain evidence="2 3">Ndbn-20m</strain>
    </source>
</reference>
<feature type="domain" description="NADH:flavin oxidoreductase/NADH oxidase N-terminal" evidence="1">
    <location>
        <begin position="8"/>
        <end position="371"/>
    </location>
</feature>
<dbReference type="InterPro" id="IPR045247">
    <property type="entry name" value="Oye-like"/>
</dbReference>
<dbReference type="KEGG" id="rdi:CMV14_16725"/>
<accession>A0A2A4FZM4</accession>
<dbReference type="Proteomes" id="UP000218934">
    <property type="component" value="Unassembled WGS sequence"/>
</dbReference>